<keyword evidence="6" id="KW-1185">Reference proteome</keyword>
<dbReference type="NCBIfam" id="NF033788">
    <property type="entry name" value="HTH_metalloreg"/>
    <property type="match status" value="1"/>
</dbReference>
<dbReference type="GO" id="GO:0003700">
    <property type="term" value="F:DNA-binding transcription factor activity"/>
    <property type="evidence" value="ECO:0007669"/>
    <property type="project" value="InterPro"/>
</dbReference>
<dbReference type="AlphaFoldDB" id="A0A1J6HPJ9"/>
<evidence type="ECO:0000313" key="6">
    <source>
        <dbReference type="Proteomes" id="UP000182985"/>
    </source>
</evidence>
<keyword evidence="2" id="KW-0238">DNA-binding</keyword>
<evidence type="ECO:0000256" key="1">
    <source>
        <dbReference type="ARBA" id="ARBA00023015"/>
    </source>
</evidence>
<dbReference type="Proteomes" id="UP000182985">
    <property type="component" value="Unassembled WGS sequence"/>
</dbReference>
<sequence length="117" mass="12726">MDKEDAIAALAALAQSTRLDTFRLLVQHEPAGIPAGELARVLDVPQNTMSAHLATLTRAGLVRGERQSRSIIYRADLDRFRELTLFMIKDCCGGSAELCAPLIKSLTPCCEPKTATQ</sequence>
<dbReference type="InterPro" id="IPR036390">
    <property type="entry name" value="WH_DNA-bd_sf"/>
</dbReference>
<dbReference type="InterPro" id="IPR011991">
    <property type="entry name" value="ArsR-like_HTH"/>
</dbReference>
<protein>
    <submittedName>
        <fullName evidence="5">Transcriptional regulator</fullName>
    </submittedName>
</protein>
<dbReference type="PANTHER" id="PTHR43132">
    <property type="entry name" value="ARSENICAL RESISTANCE OPERON REPRESSOR ARSR-RELATED"/>
    <property type="match status" value="1"/>
</dbReference>
<dbReference type="GO" id="GO:0003677">
    <property type="term" value="F:DNA binding"/>
    <property type="evidence" value="ECO:0007669"/>
    <property type="project" value="UniProtKB-KW"/>
</dbReference>
<organism evidence="5 6">
    <name type="scientific">Brucella cytisi</name>
    <dbReference type="NCBI Taxonomy" id="407152"/>
    <lineage>
        <taxon>Bacteria</taxon>
        <taxon>Pseudomonadati</taxon>
        <taxon>Pseudomonadota</taxon>
        <taxon>Alphaproteobacteria</taxon>
        <taxon>Hyphomicrobiales</taxon>
        <taxon>Brucellaceae</taxon>
        <taxon>Brucella/Ochrobactrum group</taxon>
        <taxon>Brucella</taxon>
    </lineage>
</organism>
<accession>A0A1J6HPJ9</accession>
<dbReference type="RefSeq" id="WP_071630257.1">
    <property type="nucleotide sequence ID" value="NZ_MOEC01000002.1"/>
</dbReference>
<gene>
    <name evidence="5" type="ORF">BLA27_02330</name>
</gene>
<dbReference type="SMART" id="SM00418">
    <property type="entry name" value="HTH_ARSR"/>
    <property type="match status" value="1"/>
</dbReference>
<keyword evidence="3" id="KW-0804">Transcription</keyword>
<dbReference type="PANTHER" id="PTHR43132:SF2">
    <property type="entry name" value="ARSENICAL RESISTANCE OPERON REPRESSOR ARSR-RELATED"/>
    <property type="match status" value="1"/>
</dbReference>
<evidence type="ECO:0000259" key="4">
    <source>
        <dbReference type="PROSITE" id="PS50987"/>
    </source>
</evidence>
<dbReference type="Gene3D" id="1.10.10.10">
    <property type="entry name" value="Winged helix-like DNA-binding domain superfamily/Winged helix DNA-binding domain"/>
    <property type="match status" value="1"/>
</dbReference>
<dbReference type="InterPro" id="IPR001845">
    <property type="entry name" value="HTH_ArsR_DNA-bd_dom"/>
</dbReference>
<dbReference type="InterPro" id="IPR036388">
    <property type="entry name" value="WH-like_DNA-bd_sf"/>
</dbReference>
<dbReference type="SUPFAM" id="SSF46785">
    <property type="entry name" value="Winged helix' DNA-binding domain"/>
    <property type="match status" value="1"/>
</dbReference>
<dbReference type="OrthoDB" id="9804742at2"/>
<dbReference type="InterPro" id="IPR051011">
    <property type="entry name" value="Metal_resp_trans_reg"/>
</dbReference>
<dbReference type="PROSITE" id="PS50987">
    <property type="entry name" value="HTH_ARSR_2"/>
    <property type="match status" value="1"/>
</dbReference>
<keyword evidence="1" id="KW-0805">Transcription regulation</keyword>
<proteinExistence type="predicted"/>
<dbReference type="CDD" id="cd00090">
    <property type="entry name" value="HTH_ARSR"/>
    <property type="match status" value="1"/>
</dbReference>
<dbReference type="Pfam" id="PF12840">
    <property type="entry name" value="HTH_20"/>
    <property type="match status" value="1"/>
</dbReference>
<evidence type="ECO:0000313" key="5">
    <source>
        <dbReference type="EMBL" id="OIS94860.1"/>
    </source>
</evidence>
<reference evidence="5 6" key="1">
    <citation type="submission" date="2016-10" db="EMBL/GenBank/DDBJ databases">
        <title>The Draft Genome Sequence of the Potato Rhizosphere Bacteria Ochrobactrum sp. IPA7.2.</title>
        <authorList>
            <person name="Gogoleva N.E."/>
            <person name="Khlopko Y.A."/>
            <person name="Burygin G.L."/>
            <person name="Plotnikov A.O."/>
        </authorList>
    </citation>
    <scope>NUCLEOTIDE SEQUENCE [LARGE SCALE GENOMIC DNA]</scope>
    <source>
        <strain evidence="5 6">IPA7.2</strain>
    </source>
</reference>
<evidence type="ECO:0000256" key="3">
    <source>
        <dbReference type="ARBA" id="ARBA00023163"/>
    </source>
</evidence>
<name>A0A1J6HPJ9_9HYPH</name>
<comment type="caution">
    <text evidence="5">The sequence shown here is derived from an EMBL/GenBank/DDBJ whole genome shotgun (WGS) entry which is preliminary data.</text>
</comment>
<dbReference type="PRINTS" id="PR00778">
    <property type="entry name" value="HTHARSR"/>
</dbReference>
<dbReference type="EMBL" id="MOEC01000002">
    <property type="protein sequence ID" value="OIS94860.1"/>
    <property type="molecule type" value="Genomic_DNA"/>
</dbReference>
<evidence type="ECO:0000256" key="2">
    <source>
        <dbReference type="ARBA" id="ARBA00023125"/>
    </source>
</evidence>
<feature type="domain" description="HTH arsR-type" evidence="4">
    <location>
        <begin position="1"/>
        <end position="95"/>
    </location>
</feature>